<dbReference type="NCBIfam" id="NF038117">
    <property type="entry name" value="choice_anch_I"/>
    <property type="match status" value="1"/>
</dbReference>
<dbReference type="Gene3D" id="2.130.10.10">
    <property type="entry name" value="YVTN repeat-like/Quinoprotein amine dehydrogenase"/>
    <property type="match status" value="1"/>
</dbReference>
<keyword evidence="2" id="KW-1133">Transmembrane helix</keyword>
<protein>
    <submittedName>
        <fullName evidence="4">Choice-of-anchor I family protein</fullName>
    </submittedName>
</protein>
<dbReference type="InterPro" id="IPR015943">
    <property type="entry name" value="WD40/YVTN_repeat-like_dom_sf"/>
</dbReference>
<name>A0AAF0YWU2_9CORY</name>
<feature type="domain" description="Choice-of-anchor I" evidence="3">
    <location>
        <begin position="56"/>
        <end position="555"/>
    </location>
</feature>
<evidence type="ECO:0000256" key="2">
    <source>
        <dbReference type="SAM" id="Phobius"/>
    </source>
</evidence>
<dbReference type="KEGG" id="cpyr:CYJ47_04315"/>
<dbReference type="Pfam" id="PF22494">
    <property type="entry name" value="choice_anch_I"/>
    <property type="match status" value="1"/>
</dbReference>
<feature type="region of interest" description="Disordered" evidence="1">
    <location>
        <begin position="439"/>
        <end position="460"/>
    </location>
</feature>
<keyword evidence="2" id="KW-0812">Transmembrane</keyword>
<gene>
    <name evidence="4" type="ORF">CYJ47_04315</name>
</gene>
<dbReference type="InterPro" id="IPR011048">
    <property type="entry name" value="Haem_d1_sf"/>
</dbReference>
<evidence type="ECO:0000256" key="1">
    <source>
        <dbReference type="SAM" id="MobiDB-lite"/>
    </source>
</evidence>
<dbReference type="AlphaFoldDB" id="A0AAF0YWU2"/>
<dbReference type="PANTHER" id="PTHR46928">
    <property type="entry name" value="MESENCHYME-SPECIFIC CELL SURFACE GLYCOPROTEIN"/>
    <property type="match status" value="1"/>
</dbReference>
<reference evidence="4" key="1">
    <citation type="submission" date="2017-12" db="EMBL/GenBank/DDBJ databases">
        <authorList>
            <person name="Thomas-White K."/>
            <person name="Wolfe A.J."/>
        </authorList>
    </citation>
    <scope>NUCLEOTIDE SEQUENCE</scope>
    <source>
        <strain evidence="4">UMB0763</strain>
    </source>
</reference>
<feature type="transmembrane region" description="Helical" evidence="2">
    <location>
        <begin position="580"/>
        <end position="606"/>
    </location>
</feature>
<accession>A0AAF0YWU2</accession>
<keyword evidence="2" id="KW-0472">Membrane</keyword>
<dbReference type="EMBL" id="CP136958">
    <property type="protein sequence ID" value="WOT03001.1"/>
    <property type="molecule type" value="Genomic_DNA"/>
</dbReference>
<dbReference type="PANTHER" id="PTHR46928:SF1">
    <property type="entry name" value="MESENCHYME-SPECIFIC CELL SURFACE GLYCOPROTEIN"/>
    <property type="match status" value="1"/>
</dbReference>
<reference evidence="4" key="2">
    <citation type="submission" date="2023-10" db="EMBL/GenBank/DDBJ databases">
        <authorList>
            <person name="Choi B."/>
        </authorList>
    </citation>
    <scope>NUCLEOTIDE SEQUENCE</scope>
    <source>
        <strain evidence="4">UMB0763</strain>
    </source>
</reference>
<dbReference type="InterPro" id="IPR052956">
    <property type="entry name" value="Mesenchyme-surface_protein"/>
</dbReference>
<evidence type="ECO:0000259" key="3">
    <source>
        <dbReference type="Pfam" id="PF22494"/>
    </source>
</evidence>
<dbReference type="SUPFAM" id="SSF51004">
    <property type="entry name" value="C-terminal (heme d1) domain of cytochrome cd1-nitrite reductase"/>
    <property type="match status" value="1"/>
</dbReference>
<proteinExistence type="predicted"/>
<evidence type="ECO:0000313" key="5">
    <source>
        <dbReference type="Proteomes" id="UP000234560"/>
    </source>
</evidence>
<dbReference type="Proteomes" id="UP000234560">
    <property type="component" value="Chromosome"/>
</dbReference>
<feature type="compositionally biased region" description="Basic and acidic residues" evidence="1">
    <location>
        <begin position="443"/>
        <end position="455"/>
    </location>
</feature>
<sequence>MKKFVAGLVTTSLVVAGTVTGTPASAVIVDKPVSVGTGDLTLTAIGTHETGEFEKSSAEIVAYDAGSKRLLVVNALSGAVTILDISDPTAPTEVGTVHAGAGTTVNSVSVRSDGLAIATVEPATKTEPGEVIIFDAAGDGTILQRLPVGALPDMVTFDETGRYAVVANEGEPAEDYSVNPEGSVSIISVPAELASGALSAPATVATATFGETVPEGVRVFGPADKPGTVAQNLEPEYIATKDSKAYVTLQENNAIATIDIATATVENVAPLGTVNLRTVGMDVSDKDDKINIANWPVKAFLLPDSIGAYTAHGSTYLVTANEGDSRDWTGYSEEARVKELGEDSLPPLAEDFNFAGAVDSETGEAVTSAKQLHKKHNLGRLKITTSVGLNAEGTAFEELYTFGGRGFSIVDTAGNRVFNSDSQFEEILKDAVPEYFNSNHTETSFDGRSDDKGPEPEGLTLGTIGDKTYAFIGLERIGGIMVYDITNPAAAQFVTYFNNRDFNVDPQEGNNAAWQEAGDLGPEGLTFIPASTSPNGKNLLAVGNEVSGTTTLFEVTPKNDGTSVPGNVTTSSDDGRLKTLGIIFASLCSTFLAVFTALVGFALQLAPLRDQLQKLLG</sequence>
<dbReference type="InterPro" id="IPR055188">
    <property type="entry name" value="Choice_anch_I"/>
</dbReference>
<organism evidence="4 5">
    <name type="scientific">Corynebacterium pyruviciproducens</name>
    <dbReference type="NCBI Taxonomy" id="598660"/>
    <lineage>
        <taxon>Bacteria</taxon>
        <taxon>Bacillati</taxon>
        <taxon>Actinomycetota</taxon>
        <taxon>Actinomycetes</taxon>
        <taxon>Mycobacteriales</taxon>
        <taxon>Corynebacteriaceae</taxon>
        <taxon>Corynebacterium</taxon>
    </lineage>
</organism>
<evidence type="ECO:0000313" key="4">
    <source>
        <dbReference type="EMBL" id="WOT03001.1"/>
    </source>
</evidence>
<dbReference type="RefSeq" id="WP_257877812.1">
    <property type="nucleotide sequence ID" value="NZ_CP136958.1"/>
</dbReference>